<organism evidence="2 3">
    <name type="scientific">Epichloe bromicola</name>
    <dbReference type="NCBI Taxonomy" id="79588"/>
    <lineage>
        <taxon>Eukaryota</taxon>
        <taxon>Fungi</taxon>
        <taxon>Dikarya</taxon>
        <taxon>Ascomycota</taxon>
        <taxon>Pezizomycotina</taxon>
        <taxon>Sordariomycetes</taxon>
        <taxon>Hypocreomycetidae</taxon>
        <taxon>Hypocreales</taxon>
        <taxon>Clavicipitaceae</taxon>
        <taxon>Epichloe</taxon>
    </lineage>
</organism>
<feature type="region of interest" description="Disordered" evidence="1">
    <location>
        <begin position="33"/>
        <end position="58"/>
    </location>
</feature>
<feature type="compositionally biased region" description="Basic and acidic residues" evidence="1">
    <location>
        <begin position="37"/>
        <end position="48"/>
    </location>
</feature>
<comment type="caution">
    <text evidence="2">The sequence shown here is derived from an EMBL/GenBank/DDBJ whole genome shotgun (WGS) entry which is preliminary data.</text>
</comment>
<evidence type="ECO:0000313" key="3">
    <source>
        <dbReference type="Proteomes" id="UP001562357"/>
    </source>
</evidence>
<reference evidence="3" key="1">
    <citation type="submission" date="2024-06" db="EMBL/GenBank/DDBJ databases">
        <title>Draft Genome Sequences of Epichloe bromicola Strains Isolated from Elymus ciliaris.</title>
        <authorList>
            <consortium name="Epichloe bromicola genome sequencing consortium"/>
            <person name="Miura A."/>
            <person name="Imano S."/>
            <person name="Ashida A."/>
            <person name="Sato I."/>
            <person name="Chiba S."/>
            <person name="Tanaka A."/>
            <person name="Camagna M."/>
            <person name="Takemoto D."/>
        </authorList>
    </citation>
    <scope>NUCLEOTIDE SEQUENCE [LARGE SCALE GENOMIC DNA]</scope>
    <source>
        <strain evidence="3">DP</strain>
    </source>
</reference>
<dbReference type="Proteomes" id="UP001562357">
    <property type="component" value="Unassembled WGS sequence"/>
</dbReference>
<protein>
    <submittedName>
        <fullName evidence="2">Uncharacterized protein</fullName>
    </submittedName>
</protein>
<dbReference type="EMBL" id="BAAFGZ010000655">
    <property type="protein sequence ID" value="GAB0139144.1"/>
    <property type="molecule type" value="Genomic_DNA"/>
</dbReference>
<keyword evidence="3" id="KW-1185">Reference proteome</keyword>
<sequence>MDFSTLSEEDKEKMRSGLQEVLGDDGMRKLTLHVRQTAREREDKKLDKQGTPPPEYQAPDFLQRWQKTRVNENVSWGFVAFRTALYGDKEKWLALKGRVRRILF</sequence>
<accession>A0ABQ0D0C0</accession>
<evidence type="ECO:0000256" key="1">
    <source>
        <dbReference type="SAM" id="MobiDB-lite"/>
    </source>
</evidence>
<name>A0ABQ0D0C0_9HYPO</name>
<gene>
    <name evidence="2" type="primary">g7357</name>
    <name evidence="2" type="ORF">EsDP_00007357</name>
</gene>
<proteinExistence type="predicted"/>
<evidence type="ECO:0000313" key="2">
    <source>
        <dbReference type="EMBL" id="GAB0139144.1"/>
    </source>
</evidence>